<evidence type="ECO:0000259" key="3">
    <source>
        <dbReference type="PROSITE" id="PS50948"/>
    </source>
</evidence>
<dbReference type="CDD" id="cd00087">
    <property type="entry name" value="FReD"/>
    <property type="match status" value="1"/>
</dbReference>
<dbReference type="SMART" id="SM00186">
    <property type="entry name" value="FBG"/>
    <property type="match status" value="1"/>
</dbReference>
<dbReference type="PROSITE" id="PS50948">
    <property type="entry name" value="PAN"/>
    <property type="match status" value="1"/>
</dbReference>
<dbReference type="InterPro" id="IPR014716">
    <property type="entry name" value="Fibrinogen_a/b/g_C_1"/>
</dbReference>
<dbReference type="EMBL" id="CACVKT020003932">
    <property type="protein sequence ID" value="CAC5386896.1"/>
    <property type="molecule type" value="Genomic_DNA"/>
</dbReference>
<dbReference type="Pfam" id="PF01607">
    <property type="entry name" value="CBM_14"/>
    <property type="match status" value="5"/>
</dbReference>
<accession>A0A6J8BTL5</accession>
<feature type="domain" description="Chitin-binding type-2" evidence="2">
    <location>
        <begin position="177"/>
        <end position="237"/>
    </location>
</feature>
<dbReference type="Proteomes" id="UP000507470">
    <property type="component" value="Unassembled WGS sequence"/>
</dbReference>
<dbReference type="SMART" id="SM00494">
    <property type="entry name" value="ChtBD2"/>
    <property type="match status" value="5"/>
</dbReference>
<evidence type="ECO:0000259" key="4">
    <source>
        <dbReference type="PROSITE" id="PS51406"/>
    </source>
</evidence>
<gene>
    <name evidence="5" type="ORF">MCOR_22289</name>
</gene>
<dbReference type="InterPro" id="IPR036508">
    <property type="entry name" value="Chitin-bd_dom_sf"/>
</dbReference>
<feature type="domain" description="Fibrinogen C-terminal" evidence="4">
    <location>
        <begin position="689"/>
        <end position="904"/>
    </location>
</feature>
<dbReference type="InterPro" id="IPR036056">
    <property type="entry name" value="Fibrinogen-like_C"/>
</dbReference>
<dbReference type="FunFam" id="3.90.215.10:FF:000001">
    <property type="entry name" value="Tenascin isoform 1"/>
    <property type="match status" value="1"/>
</dbReference>
<dbReference type="OrthoDB" id="6020543at2759"/>
<evidence type="ECO:0000259" key="2">
    <source>
        <dbReference type="PROSITE" id="PS50940"/>
    </source>
</evidence>
<dbReference type="PROSITE" id="PS50940">
    <property type="entry name" value="CHIT_BIND_II"/>
    <property type="match status" value="5"/>
</dbReference>
<evidence type="ECO:0000256" key="1">
    <source>
        <dbReference type="ARBA" id="ARBA00023157"/>
    </source>
</evidence>
<sequence>MKYSDLFVDVSFSADCIGLRDGSYQLNCQTYKTCINGTAAVHNCPTPPALDIVFNNVTRKCDKPINVPLPCGGYNFDCSSKADGDFADLQTNCTSFAVCYSGKLAGYQHCPAKDIPPSSNTDLSVFFCKKTEKYDTVRIMQPQRHGDNSKTNTDLRTIGDLNHLTGNIVTDTDSVFAGDCVGKGDGVFEIGCRSYLTCRGGVATITNCPNPPNPNTVYNNRTKTCDSPAHVGPPCGKLEDCTNKPNARYPDLFNHCHTYYTCQFGTYFGHNSCTPDVSLSADCIGLQDGNYQLNCQTYKTCINGTAAVHVCPTPPALDIVFNNVTRKCDKPINVPLPCGGYNYDCSSKADGDFADLQTNCTSFAVCYSGKLAGYQHCAAIFAGDCVGKGDGVFEIGCRSYLTCRGGVATITNCPNPPNPNTVYNNRTKTCDSPAHVGPPCGKLEDCTNKPNARYPDLFNHCHTYYTCQFGTYFGHNSCTPDVSLSADCIGLRDGNYQLNCQTYKTCINGTAAVHVCPTPPALDTVFNNVTRKCDKPINVPLPCGGYNFDCSSKADGDFADLQTNCTSFAVCYSGKLAGYQHCPAKVPMSVWSLCAEFCLRANVCKSANFITKNKTCQINGDEPFDLGNDLKESIGNSFMASSSLQKSLAGICQGHDCNLNEVCIPNSHSYQCHPLFGQTTGIKKRKCLTIETIYPQDCSDIPIRYPSGVYRIYPNPSTDFSVFCDMDTAGGGWTVFQRRLNGSVDFYRNWTTYETGFGDLNHEFWLGNKNIASITVHGNYRLHIQLEDFDGNCKYAEYNKFTVGDSMSGYILNINGFTGNAGDSLSWHDGMMFSTYDRDNDNNGTGNCAIAFRGAWWYRSCHGSNLNGVYLKGFHSSYADGIVWKTWRGFYYSLKSTKMMIQRY</sequence>
<dbReference type="Pfam" id="PF00147">
    <property type="entry name" value="Fibrinogen_C"/>
    <property type="match status" value="1"/>
</dbReference>
<feature type="domain" description="Chitin-binding type-2" evidence="2">
    <location>
        <begin position="382"/>
        <end position="442"/>
    </location>
</feature>
<dbReference type="PROSITE" id="PS00514">
    <property type="entry name" value="FIBRINOGEN_C_1"/>
    <property type="match status" value="1"/>
</dbReference>
<dbReference type="GO" id="GO:0008061">
    <property type="term" value="F:chitin binding"/>
    <property type="evidence" value="ECO:0007669"/>
    <property type="project" value="InterPro"/>
</dbReference>
<dbReference type="AlphaFoldDB" id="A0A6J8BTL5"/>
<feature type="domain" description="Apple" evidence="3">
    <location>
        <begin position="565"/>
        <end position="643"/>
    </location>
</feature>
<dbReference type="InterPro" id="IPR020837">
    <property type="entry name" value="Fibrinogen_CS"/>
</dbReference>
<organism evidence="5 6">
    <name type="scientific">Mytilus coruscus</name>
    <name type="common">Sea mussel</name>
    <dbReference type="NCBI Taxonomy" id="42192"/>
    <lineage>
        <taxon>Eukaryota</taxon>
        <taxon>Metazoa</taxon>
        <taxon>Spiralia</taxon>
        <taxon>Lophotrochozoa</taxon>
        <taxon>Mollusca</taxon>
        <taxon>Bivalvia</taxon>
        <taxon>Autobranchia</taxon>
        <taxon>Pteriomorphia</taxon>
        <taxon>Mytilida</taxon>
        <taxon>Mytiloidea</taxon>
        <taxon>Mytilidae</taxon>
        <taxon>Mytilinae</taxon>
        <taxon>Mytilus</taxon>
    </lineage>
</organism>
<feature type="domain" description="Chitin-binding type-2" evidence="2">
    <location>
        <begin position="13"/>
        <end position="73"/>
    </location>
</feature>
<dbReference type="PANTHER" id="PTHR19143">
    <property type="entry name" value="FIBRINOGEN/TENASCIN/ANGIOPOEITIN"/>
    <property type="match status" value="1"/>
</dbReference>
<evidence type="ECO:0000313" key="5">
    <source>
        <dbReference type="EMBL" id="CAC5386896.1"/>
    </source>
</evidence>
<evidence type="ECO:0008006" key="7">
    <source>
        <dbReference type="Google" id="ProtNLM"/>
    </source>
</evidence>
<dbReference type="Gene3D" id="2.170.140.10">
    <property type="entry name" value="Chitin binding domain"/>
    <property type="match status" value="2"/>
</dbReference>
<dbReference type="SUPFAM" id="SSF56496">
    <property type="entry name" value="Fibrinogen C-terminal domain-like"/>
    <property type="match status" value="1"/>
</dbReference>
<proteinExistence type="predicted"/>
<dbReference type="PROSITE" id="PS51406">
    <property type="entry name" value="FIBRINOGEN_C_2"/>
    <property type="match status" value="1"/>
</dbReference>
<dbReference type="InterPro" id="IPR002557">
    <property type="entry name" value="Chitin-bd_dom"/>
</dbReference>
<evidence type="ECO:0000313" key="6">
    <source>
        <dbReference type="Proteomes" id="UP000507470"/>
    </source>
</evidence>
<dbReference type="InterPro" id="IPR050373">
    <property type="entry name" value="Fibrinogen_C-term_domain"/>
</dbReference>
<dbReference type="NCBIfam" id="NF040941">
    <property type="entry name" value="GGGWT_bact"/>
    <property type="match status" value="1"/>
</dbReference>
<dbReference type="InterPro" id="IPR003609">
    <property type="entry name" value="Pan_app"/>
</dbReference>
<dbReference type="InterPro" id="IPR002181">
    <property type="entry name" value="Fibrinogen_a/b/g_C_dom"/>
</dbReference>
<dbReference type="GO" id="GO:0005615">
    <property type="term" value="C:extracellular space"/>
    <property type="evidence" value="ECO:0007669"/>
    <property type="project" value="TreeGrafter"/>
</dbReference>
<keyword evidence="1" id="KW-1015">Disulfide bond</keyword>
<dbReference type="SUPFAM" id="SSF57625">
    <property type="entry name" value="Invertebrate chitin-binding proteins"/>
    <property type="match status" value="5"/>
</dbReference>
<keyword evidence="6" id="KW-1185">Reference proteome</keyword>
<feature type="domain" description="Chitin-binding type-2" evidence="2">
    <location>
        <begin position="485"/>
        <end position="545"/>
    </location>
</feature>
<reference evidence="5 6" key="1">
    <citation type="submission" date="2020-06" db="EMBL/GenBank/DDBJ databases">
        <authorList>
            <person name="Li R."/>
            <person name="Bekaert M."/>
        </authorList>
    </citation>
    <scope>NUCLEOTIDE SEQUENCE [LARGE SCALE GENOMIC DNA]</scope>
    <source>
        <strain evidence="6">wild</strain>
    </source>
</reference>
<feature type="domain" description="Chitin-binding type-2" evidence="2">
    <location>
        <begin position="280"/>
        <end position="340"/>
    </location>
</feature>
<protein>
    <recommendedName>
        <fullName evidence="7">Fibrinogen C-terminal domain-containing protein</fullName>
    </recommendedName>
</protein>
<dbReference type="Gene3D" id="3.90.215.10">
    <property type="entry name" value="Gamma Fibrinogen, chain A, domain 1"/>
    <property type="match status" value="1"/>
</dbReference>
<name>A0A6J8BTL5_MYTCO</name>